<dbReference type="Proteomes" id="UP001157109">
    <property type="component" value="Unassembled WGS sequence"/>
</dbReference>
<dbReference type="RefSeq" id="WP_241444602.1">
    <property type="nucleotide sequence ID" value="NZ_BSUJ01000001.1"/>
</dbReference>
<dbReference type="EMBL" id="BSUJ01000001">
    <property type="protein sequence ID" value="GMA19901.1"/>
    <property type="molecule type" value="Genomic_DNA"/>
</dbReference>
<proteinExistence type="predicted"/>
<keyword evidence="2" id="KW-1185">Reference proteome</keyword>
<sequence>MTYPTITPADLPGCPIDLTAMDENATHAWHHAWTLGYLFGHAAGYGAGWQASDDSAERLHRAAFEAVQAAARQPAHDELARRRSRFGGAA</sequence>
<organism evidence="1 2">
    <name type="scientific">Arsenicicoccus piscis</name>
    <dbReference type="NCBI Taxonomy" id="673954"/>
    <lineage>
        <taxon>Bacteria</taxon>
        <taxon>Bacillati</taxon>
        <taxon>Actinomycetota</taxon>
        <taxon>Actinomycetes</taxon>
        <taxon>Micrococcales</taxon>
        <taxon>Intrasporangiaceae</taxon>
        <taxon>Arsenicicoccus</taxon>
    </lineage>
</organism>
<gene>
    <name evidence="1" type="ORF">GCM10025862_19220</name>
</gene>
<reference evidence="2" key="1">
    <citation type="journal article" date="2019" name="Int. J. Syst. Evol. Microbiol.">
        <title>The Global Catalogue of Microorganisms (GCM) 10K type strain sequencing project: providing services to taxonomists for standard genome sequencing and annotation.</title>
        <authorList>
            <consortium name="The Broad Institute Genomics Platform"/>
            <consortium name="The Broad Institute Genome Sequencing Center for Infectious Disease"/>
            <person name="Wu L."/>
            <person name="Ma J."/>
        </authorList>
    </citation>
    <scope>NUCLEOTIDE SEQUENCE [LARGE SCALE GENOMIC DNA]</scope>
    <source>
        <strain evidence="2">NBRC 105830</strain>
    </source>
</reference>
<name>A0ABQ6HN64_9MICO</name>
<protein>
    <submittedName>
        <fullName evidence="1">Uncharacterized protein</fullName>
    </submittedName>
</protein>
<evidence type="ECO:0000313" key="1">
    <source>
        <dbReference type="EMBL" id="GMA19901.1"/>
    </source>
</evidence>
<comment type="caution">
    <text evidence="1">The sequence shown here is derived from an EMBL/GenBank/DDBJ whole genome shotgun (WGS) entry which is preliminary data.</text>
</comment>
<accession>A0ABQ6HN64</accession>
<evidence type="ECO:0000313" key="2">
    <source>
        <dbReference type="Proteomes" id="UP001157109"/>
    </source>
</evidence>